<dbReference type="SUPFAM" id="SSF46785">
    <property type="entry name" value="Winged helix' DNA-binding domain"/>
    <property type="match status" value="1"/>
</dbReference>
<dbReference type="Gene3D" id="1.10.10.10">
    <property type="entry name" value="Winged helix-like DNA-binding domain superfamily/Winged helix DNA-binding domain"/>
    <property type="match status" value="1"/>
</dbReference>
<dbReference type="EMBL" id="CP066776">
    <property type="protein sequence ID" value="QQL44118.1"/>
    <property type="molecule type" value="Genomic_DNA"/>
</dbReference>
<evidence type="ECO:0000256" key="2">
    <source>
        <dbReference type="ARBA" id="ARBA00023125"/>
    </source>
</evidence>
<dbReference type="PRINTS" id="PR00778">
    <property type="entry name" value="HTHARSR"/>
</dbReference>
<dbReference type="PANTHER" id="PTHR43132:SF2">
    <property type="entry name" value="ARSENICAL RESISTANCE OPERON REPRESSOR ARSR-RELATED"/>
    <property type="match status" value="1"/>
</dbReference>
<proteinExistence type="predicted"/>
<dbReference type="CDD" id="cd00090">
    <property type="entry name" value="HTH_ARSR"/>
    <property type="match status" value="1"/>
</dbReference>
<dbReference type="RefSeq" id="WP_164362561.1">
    <property type="nucleotide sequence ID" value="NZ_CP066776.1"/>
</dbReference>
<dbReference type="KEGG" id="soa:G3M56_009445"/>
<sequence>MAFAKIDDFDRETIEMAEFAGALSHPARIALLTYLIDHPGAPCRDLVDHLPLSQPSCSRHLSELRKADLVSATPHGNEVRYELNIERIKLFCDAFRNSLNRPSCGN</sequence>
<dbReference type="NCBIfam" id="NF033788">
    <property type="entry name" value="HTH_metalloreg"/>
    <property type="match status" value="1"/>
</dbReference>
<dbReference type="AlphaFoldDB" id="A0A6B3L829"/>
<dbReference type="InterPro" id="IPR051011">
    <property type="entry name" value="Metal_resp_trans_reg"/>
</dbReference>
<dbReference type="PROSITE" id="PS50987">
    <property type="entry name" value="HTH_ARSR_2"/>
    <property type="match status" value="1"/>
</dbReference>
<organism evidence="4 5">
    <name type="scientific">Sulfuriroseicoccus oceanibius</name>
    <dbReference type="NCBI Taxonomy" id="2707525"/>
    <lineage>
        <taxon>Bacteria</taxon>
        <taxon>Pseudomonadati</taxon>
        <taxon>Verrucomicrobiota</taxon>
        <taxon>Verrucomicrobiia</taxon>
        <taxon>Verrucomicrobiales</taxon>
        <taxon>Verrucomicrobiaceae</taxon>
        <taxon>Sulfuriroseicoccus</taxon>
    </lineage>
</organism>
<dbReference type="InterPro" id="IPR036390">
    <property type="entry name" value="WH_DNA-bd_sf"/>
</dbReference>
<evidence type="ECO:0000256" key="1">
    <source>
        <dbReference type="ARBA" id="ARBA00023015"/>
    </source>
</evidence>
<protein>
    <submittedName>
        <fullName evidence="4">Winged helix-turn-helix transcriptional regulator</fullName>
    </submittedName>
</protein>
<dbReference type="InterPro" id="IPR036388">
    <property type="entry name" value="WH-like_DNA-bd_sf"/>
</dbReference>
<evidence type="ECO:0000256" key="3">
    <source>
        <dbReference type="ARBA" id="ARBA00023163"/>
    </source>
</evidence>
<keyword evidence="1" id="KW-0805">Transcription regulation</keyword>
<keyword evidence="2" id="KW-0238">DNA-binding</keyword>
<dbReference type="InterPro" id="IPR001845">
    <property type="entry name" value="HTH_ArsR_DNA-bd_dom"/>
</dbReference>
<dbReference type="PANTHER" id="PTHR43132">
    <property type="entry name" value="ARSENICAL RESISTANCE OPERON REPRESSOR ARSR-RELATED"/>
    <property type="match status" value="1"/>
</dbReference>
<evidence type="ECO:0000313" key="5">
    <source>
        <dbReference type="Proteomes" id="UP000475117"/>
    </source>
</evidence>
<dbReference type="GO" id="GO:0003700">
    <property type="term" value="F:DNA-binding transcription factor activity"/>
    <property type="evidence" value="ECO:0007669"/>
    <property type="project" value="InterPro"/>
</dbReference>
<dbReference type="SMART" id="SM00418">
    <property type="entry name" value="HTH_ARSR"/>
    <property type="match status" value="1"/>
</dbReference>
<reference evidence="4 5" key="1">
    <citation type="submission" date="2020-12" db="EMBL/GenBank/DDBJ databases">
        <title>Sulforoseuscoccus oceanibium gen. nov., sp. nov., a representative of the phylum Verrucomicrobia with special cytoplasmic membrane, and proposal of Sulforoseuscoccusaceae fam. nov.</title>
        <authorList>
            <person name="Xi F."/>
        </authorList>
    </citation>
    <scope>NUCLEOTIDE SEQUENCE [LARGE SCALE GENOMIC DNA]</scope>
    <source>
        <strain evidence="4 5">T37</strain>
    </source>
</reference>
<dbReference type="Pfam" id="PF12840">
    <property type="entry name" value="HTH_20"/>
    <property type="match status" value="1"/>
</dbReference>
<dbReference type="GO" id="GO:0003677">
    <property type="term" value="F:DNA binding"/>
    <property type="evidence" value="ECO:0007669"/>
    <property type="project" value="UniProtKB-KW"/>
</dbReference>
<keyword evidence="5" id="KW-1185">Reference proteome</keyword>
<dbReference type="InterPro" id="IPR011991">
    <property type="entry name" value="ArsR-like_HTH"/>
</dbReference>
<keyword evidence="3" id="KW-0804">Transcription</keyword>
<accession>A0A6B3L829</accession>
<name>A0A6B3L829_9BACT</name>
<evidence type="ECO:0000313" key="4">
    <source>
        <dbReference type="EMBL" id="QQL44118.1"/>
    </source>
</evidence>
<dbReference type="Proteomes" id="UP000475117">
    <property type="component" value="Chromosome"/>
</dbReference>
<gene>
    <name evidence="4" type="ORF">G3M56_009445</name>
</gene>